<proteinExistence type="predicted"/>
<dbReference type="Proteomes" id="UP000507470">
    <property type="component" value="Unassembled WGS sequence"/>
</dbReference>
<feature type="region of interest" description="Disordered" evidence="1">
    <location>
        <begin position="210"/>
        <end position="237"/>
    </location>
</feature>
<name>A0A6J8BB58_MYTCO</name>
<feature type="compositionally biased region" description="Polar residues" evidence="1">
    <location>
        <begin position="220"/>
        <end position="229"/>
    </location>
</feature>
<feature type="compositionally biased region" description="Low complexity" evidence="1">
    <location>
        <begin position="210"/>
        <end position="219"/>
    </location>
</feature>
<protein>
    <submittedName>
        <fullName evidence="2">Uncharacterized protein</fullName>
    </submittedName>
</protein>
<evidence type="ECO:0000313" key="2">
    <source>
        <dbReference type="EMBL" id="CAC5381168.1"/>
    </source>
</evidence>
<gene>
    <name evidence="2" type="ORF">MCOR_17075</name>
</gene>
<sequence length="237" mass="26694">MSDVPSLLRHSEIPLQIKNNFHKVILHDGTEIEALCTQMSKDRFKRLLEGLQGMQKEWMDPELDISNQNKTNMASFSEVVSNTNTNTNQNNTVGADNVTGESSDPSDNIKHTFLKDTDVNGSLKPPRSLWLTNVEIYKAIDTKIQAEQIKGEPEFENRSTNSNGYVKPCYKCLQVGRFVYDSPNDWVLTTCKLMGHKMMGCPNAFQEENNNEEQTVTTNGSVNDSQSTELAEKPKSK</sequence>
<dbReference type="AlphaFoldDB" id="A0A6J8BB58"/>
<reference evidence="2 3" key="1">
    <citation type="submission" date="2020-06" db="EMBL/GenBank/DDBJ databases">
        <authorList>
            <person name="Li R."/>
            <person name="Bekaert M."/>
        </authorList>
    </citation>
    <scope>NUCLEOTIDE SEQUENCE [LARGE SCALE GENOMIC DNA]</scope>
    <source>
        <strain evidence="3">wild</strain>
    </source>
</reference>
<evidence type="ECO:0000313" key="3">
    <source>
        <dbReference type="Proteomes" id="UP000507470"/>
    </source>
</evidence>
<organism evidence="2 3">
    <name type="scientific">Mytilus coruscus</name>
    <name type="common">Sea mussel</name>
    <dbReference type="NCBI Taxonomy" id="42192"/>
    <lineage>
        <taxon>Eukaryota</taxon>
        <taxon>Metazoa</taxon>
        <taxon>Spiralia</taxon>
        <taxon>Lophotrochozoa</taxon>
        <taxon>Mollusca</taxon>
        <taxon>Bivalvia</taxon>
        <taxon>Autobranchia</taxon>
        <taxon>Pteriomorphia</taxon>
        <taxon>Mytilida</taxon>
        <taxon>Mytiloidea</taxon>
        <taxon>Mytilidae</taxon>
        <taxon>Mytilinae</taxon>
        <taxon>Mytilus</taxon>
    </lineage>
</organism>
<dbReference type="EMBL" id="CACVKT020003007">
    <property type="protein sequence ID" value="CAC5381168.1"/>
    <property type="molecule type" value="Genomic_DNA"/>
</dbReference>
<evidence type="ECO:0000256" key="1">
    <source>
        <dbReference type="SAM" id="MobiDB-lite"/>
    </source>
</evidence>
<feature type="region of interest" description="Disordered" evidence="1">
    <location>
        <begin position="83"/>
        <end position="104"/>
    </location>
</feature>
<accession>A0A6J8BB58</accession>
<feature type="compositionally biased region" description="Low complexity" evidence="1">
    <location>
        <begin position="83"/>
        <end position="92"/>
    </location>
</feature>
<keyword evidence="3" id="KW-1185">Reference proteome</keyword>